<dbReference type="AlphaFoldDB" id="A0A5M3W1X0"/>
<sequence length="106" mass="11597">MASLHTFMQDNERHLAQLEELRALLQEQHAAAVAELGAVTSESGDQLRLAAHAAEIEAAIERMDRGLYGTCRRCGAFIPLAVLFRAPQEQRCPGCAEQSSTMEMAV</sequence>
<reference evidence="3 4" key="1">
    <citation type="submission" date="2019-10" db="EMBL/GenBank/DDBJ databases">
        <title>Whole genome shotgun sequence of Acrocarpospora corrugata NBRC 13972.</title>
        <authorList>
            <person name="Ichikawa N."/>
            <person name="Kimura A."/>
            <person name="Kitahashi Y."/>
            <person name="Komaki H."/>
            <person name="Oguchi A."/>
        </authorList>
    </citation>
    <scope>NUCLEOTIDE SEQUENCE [LARGE SCALE GENOMIC DNA]</scope>
    <source>
        <strain evidence="3 4">NBRC 13972</strain>
    </source>
</reference>
<dbReference type="PROSITE" id="PS51128">
    <property type="entry name" value="ZF_DKSA_2"/>
    <property type="match status" value="1"/>
</dbReference>
<organism evidence="3 4">
    <name type="scientific">Acrocarpospora corrugata</name>
    <dbReference type="NCBI Taxonomy" id="35763"/>
    <lineage>
        <taxon>Bacteria</taxon>
        <taxon>Bacillati</taxon>
        <taxon>Actinomycetota</taxon>
        <taxon>Actinomycetes</taxon>
        <taxon>Streptosporangiales</taxon>
        <taxon>Streptosporangiaceae</taxon>
        <taxon>Acrocarpospora</taxon>
    </lineage>
</organism>
<keyword evidence="4" id="KW-1185">Reference proteome</keyword>
<protein>
    <submittedName>
        <fullName evidence="3">Uncharacterized protein</fullName>
    </submittedName>
</protein>
<dbReference type="Proteomes" id="UP000334990">
    <property type="component" value="Unassembled WGS sequence"/>
</dbReference>
<evidence type="ECO:0000313" key="4">
    <source>
        <dbReference type="Proteomes" id="UP000334990"/>
    </source>
</evidence>
<evidence type="ECO:0000256" key="2">
    <source>
        <dbReference type="SAM" id="Coils"/>
    </source>
</evidence>
<accession>A0A5M3W1X0</accession>
<evidence type="ECO:0000256" key="1">
    <source>
        <dbReference type="PROSITE-ProRule" id="PRU00510"/>
    </source>
</evidence>
<comment type="caution">
    <text evidence="3">The sequence shown here is derived from an EMBL/GenBank/DDBJ whole genome shotgun (WGS) entry which is preliminary data.</text>
</comment>
<feature type="zinc finger region" description="dksA C4-type" evidence="1">
    <location>
        <begin position="71"/>
        <end position="95"/>
    </location>
</feature>
<dbReference type="Gene3D" id="1.20.120.910">
    <property type="entry name" value="DksA, coiled-coil domain"/>
    <property type="match status" value="1"/>
</dbReference>
<proteinExistence type="predicted"/>
<keyword evidence="2" id="KW-0175">Coiled coil</keyword>
<name>A0A5M3W1X0_9ACTN</name>
<dbReference type="EMBL" id="BLAD01000061">
    <property type="protein sequence ID" value="GES02724.1"/>
    <property type="molecule type" value="Genomic_DNA"/>
</dbReference>
<evidence type="ECO:0000313" key="3">
    <source>
        <dbReference type="EMBL" id="GES02724.1"/>
    </source>
</evidence>
<gene>
    <name evidence="3" type="ORF">Acor_47900</name>
</gene>
<feature type="coiled-coil region" evidence="2">
    <location>
        <begin position="8"/>
        <end position="35"/>
    </location>
</feature>